<name>A0A9P5RVP4_9FUNG</name>
<reference evidence="2" key="1">
    <citation type="journal article" date="2020" name="Fungal Divers.">
        <title>Resolving the Mortierellaceae phylogeny through synthesis of multi-gene phylogenetics and phylogenomics.</title>
        <authorList>
            <person name="Vandepol N."/>
            <person name="Liber J."/>
            <person name="Desiro A."/>
            <person name="Na H."/>
            <person name="Kennedy M."/>
            <person name="Barry K."/>
            <person name="Grigoriev I.V."/>
            <person name="Miller A.N."/>
            <person name="O'Donnell K."/>
            <person name="Stajich J.E."/>
            <person name="Bonito G."/>
        </authorList>
    </citation>
    <scope>NUCLEOTIDE SEQUENCE</scope>
    <source>
        <strain evidence="2">NRRL 6426</strain>
    </source>
</reference>
<sequence>MYPGGLDNNNSNNNNNKHCIPVAVDYIYGLQTPFRQCLAAAVTGLPRVSSSPVDHRPHRNSYLQVDDNASNRAAAPNS</sequence>
<dbReference type="Proteomes" id="UP000748756">
    <property type="component" value="Unassembled WGS sequence"/>
</dbReference>
<dbReference type="AlphaFoldDB" id="A0A9P5RVP4"/>
<dbReference type="OrthoDB" id="10380759at2759"/>
<accession>A0A9P5RVP4</accession>
<feature type="region of interest" description="Disordered" evidence="1">
    <location>
        <begin position="47"/>
        <end position="78"/>
    </location>
</feature>
<protein>
    <submittedName>
        <fullName evidence="2">Uncharacterized protein</fullName>
    </submittedName>
</protein>
<comment type="caution">
    <text evidence="2">The sequence shown here is derived from an EMBL/GenBank/DDBJ whole genome shotgun (WGS) entry which is preliminary data.</text>
</comment>
<dbReference type="EMBL" id="JAAAUQ010000633">
    <property type="protein sequence ID" value="KAF9148632.1"/>
    <property type="molecule type" value="Genomic_DNA"/>
</dbReference>
<proteinExistence type="predicted"/>
<evidence type="ECO:0000256" key="1">
    <source>
        <dbReference type="SAM" id="MobiDB-lite"/>
    </source>
</evidence>
<organism evidence="2 3">
    <name type="scientific">Linnemannia schmuckeri</name>
    <dbReference type="NCBI Taxonomy" id="64567"/>
    <lineage>
        <taxon>Eukaryota</taxon>
        <taxon>Fungi</taxon>
        <taxon>Fungi incertae sedis</taxon>
        <taxon>Mucoromycota</taxon>
        <taxon>Mortierellomycotina</taxon>
        <taxon>Mortierellomycetes</taxon>
        <taxon>Mortierellales</taxon>
        <taxon>Mortierellaceae</taxon>
        <taxon>Linnemannia</taxon>
    </lineage>
</organism>
<evidence type="ECO:0000313" key="2">
    <source>
        <dbReference type="EMBL" id="KAF9148632.1"/>
    </source>
</evidence>
<gene>
    <name evidence="2" type="ORF">BG015_009626</name>
</gene>
<keyword evidence="3" id="KW-1185">Reference proteome</keyword>
<feature type="compositionally biased region" description="Polar residues" evidence="1">
    <location>
        <begin position="61"/>
        <end position="78"/>
    </location>
</feature>
<evidence type="ECO:0000313" key="3">
    <source>
        <dbReference type="Proteomes" id="UP000748756"/>
    </source>
</evidence>